<comment type="caution">
    <text evidence="2">The sequence shown here is derived from an EMBL/GenBank/DDBJ whole genome shotgun (WGS) entry which is preliminary data.</text>
</comment>
<evidence type="ECO:0000313" key="3">
    <source>
        <dbReference type="Proteomes" id="UP001230908"/>
    </source>
</evidence>
<dbReference type="Proteomes" id="UP001230908">
    <property type="component" value="Unassembled WGS sequence"/>
</dbReference>
<protein>
    <recommendedName>
        <fullName evidence="4">Nitrate/nitrite sensing protein domain-containing protein</fullName>
    </recommendedName>
</protein>
<evidence type="ECO:0000256" key="1">
    <source>
        <dbReference type="SAM" id="Phobius"/>
    </source>
</evidence>
<reference evidence="2 3" key="1">
    <citation type="submission" date="2023-08" db="EMBL/GenBank/DDBJ databases">
        <title>Phytohabitans sansha sp. nov., isolated from marine sediment.</title>
        <authorList>
            <person name="Zhao Y."/>
            <person name="Yi K."/>
        </authorList>
    </citation>
    <scope>NUCLEOTIDE SEQUENCE [LARGE SCALE GENOMIC DNA]</scope>
    <source>
        <strain evidence="2 3">ZYX-F-186</strain>
    </source>
</reference>
<keyword evidence="1" id="KW-0812">Transmembrane</keyword>
<accession>A0ABU0ZFZ6</accession>
<feature type="transmembrane region" description="Helical" evidence="1">
    <location>
        <begin position="6"/>
        <end position="27"/>
    </location>
</feature>
<gene>
    <name evidence="2" type="ORF">RB614_15825</name>
</gene>
<organism evidence="2 3">
    <name type="scientific">Phytohabitans maris</name>
    <dbReference type="NCBI Taxonomy" id="3071409"/>
    <lineage>
        <taxon>Bacteria</taxon>
        <taxon>Bacillati</taxon>
        <taxon>Actinomycetota</taxon>
        <taxon>Actinomycetes</taxon>
        <taxon>Micromonosporales</taxon>
        <taxon>Micromonosporaceae</taxon>
    </lineage>
</organism>
<sequence>MVLDVIRYVGGPLLAAVIGGLIVHFATRRRDAENERRRQRIDYLVRAYRTLAHSAHRELTSERAEAFEDALSDVVLFGNADQIKLAREIIEALASGGAAPVDRLLVSFRSALRGELDLSRDGLDRVPVVRFHARDDLHTPVQVGESWQVRINRTQASVATAVSASSHPPSNVDLGEGIAELRNMATTAPGAAVVAAYGHVIDALTALLGESSHDGRDALELAHAAALQGLVTNQLVETVQGLAVLRNLSRREDAGTGLSVEKAIDYIELVTAALYVIHTSRPGGPAATLNNAAAGDPLPPPPADP</sequence>
<keyword evidence="1" id="KW-1133">Transmembrane helix</keyword>
<keyword evidence="1" id="KW-0472">Membrane</keyword>
<keyword evidence="3" id="KW-1185">Reference proteome</keyword>
<proteinExistence type="predicted"/>
<evidence type="ECO:0008006" key="4">
    <source>
        <dbReference type="Google" id="ProtNLM"/>
    </source>
</evidence>
<evidence type="ECO:0000313" key="2">
    <source>
        <dbReference type="EMBL" id="MDQ7905981.1"/>
    </source>
</evidence>
<name>A0ABU0ZFZ6_9ACTN</name>
<dbReference type="RefSeq" id="WP_308713249.1">
    <property type="nucleotide sequence ID" value="NZ_JAVHUY010000013.1"/>
</dbReference>
<dbReference type="EMBL" id="JAVHUY010000013">
    <property type="protein sequence ID" value="MDQ7905981.1"/>
    <property type="molecule type" value="Genomic_DNA"/>
</dbReference>